<dbReference type="Proteomes" id="UP000265200">
    <property type="component" value="Chromosome 5"/>
</dbReference>
<dbReference type="Pfam" id="PF01391">
    <property type="entry name" value="Collagen"/>
    <property type="match status" value="1"/>
</dbReference>
<dbReference type="InterPro" id="IPR050149">
    <property type="entry name" value="Collagen_superfamily"/>
</dbReference>
<feature type="region of interest" description="Disordered" evidence="1">
    <location>
        <begin position="110"/>
        <end position="180"/>
    </location>
</feature>
<proteinExistence type="predicted"/>
<reference key="1">
    <citation type="journal article" date="2007" name="Nature">
        <title>The medaka draft genome and insights into vertebrate genome evolution.</title>
        <authorList>
            <person name="Kasahara M."/>
            <person name="Naruse K."/>
            <person name="Sasaki S."/>
            <person name="Nakatani Y."/>
            <person name="Qu W."/>
            <person name="Ahsan B."/>
            <person name="Yamada T."/>
            <person name="Nagayasu Y."/>
            <person name="Doi K."/>
            <person name="Kasai Y."/>
            <person name="Jindo T."/>
            <person name="Kobayashi D."/>
            <person name="Shimada A."/>
            <person name="Toyoda A."/>
            <person name="Kuroki Y."/>
            <person name="Fujiyama A."/>
            <person name="Sasaki T."/>
            <person name="Shimizu A."/>
            <person name="Asakawa S."/>
            <person name="Shimizu N."/>
            <person name="Hashimoto S."/>
            <person name="Yang J."/>
            <person name="Lee Y."/>
            <person name="Matsushima K."/>
            <person name="Sugano S."/>
            <person name="Sakaizumi M."/>
            <person name="Narita T."/>
            <person name="Ohishi K."/>
            <person name="Haga S."/>
            <person name="Ohta F."/>
            <person name="Nomoto H."/>
            <person name="Nogata K."/>
            <person name="Morishita T."/>
            <person name="Endo T."/>
            <person name="Shin-I T."/>
            <person name="Takeda H."/>
            <person name="Morishita S."/>
            <person name="Kohara Y."/>
        </authorList>
    </citation>
    <scope>NUCLEOTIDE SEQUENCE [LARGE SCALE GENOMIC DNA]</scope>
    <source>
        <strain>Hd-rR</strain>
    </source>
</reference>
<accession>A0A3P9H2T8</accession>
<evidence type="ECO:0000256" key="1">
    <source>
        <dbReference type="SAM" id="MobiDB-lite"/>
    </source>
</evidence>
<feature type="compositionally biased region" description="Low complexity" evidence="1">
    <location>
        <begin position="151"/>
        <end position="166"/>
    </location>
</feature>
<sequence length="323" mass="34783">IRIWKVFLGRKESVKKPKNKSFRKIKHRALAGRAGSRALAGRAGSRALAGRAWSRALAGRAWSRALAGRAWSRALAGRAWSRALAGQAGSRALAGQAGSRALAGQAGSRALAGQAGSRGVRGFQGERGAKGEQGAQGSVGSPGPPGRAIGERGPQGPQGAAGEPGKPGIPGVPGRAGELGEAGRPGEKLFPCAAVLNINLQLNERKTEFFCKEALRYFILKGTCTVLPISLHNLEEKMISSENMNYNTKTFFPLVVSGWVKAFIVQKFYLLFLNHNDNRNFPNYPVQKLTYPEDFVLKTCTQTDTNGFEWQPRLTILTCDWLA</sequence>
<evidence type="ECO:0000313" key="3">
    <source>
        <dbReference type="Proteomes" id="UP000265200"/>
    </source>
</evidence>
<reference evidence="2" key="4">
    <citation type="submission" date="2025-09" db="UniProtKB">
        <authorList>
            <consortium name="Ensembl"/>
        </authorList>
    </citation>
    <scope>IDENTIFICATION</scope>
    <source>
        <strain evidence="2">HSOK</strain>
    </source>
</reference>
<dbReference type="PANTHER" id="PTHR24023:SF1096">
    <property type="entry name" value="COLLAGEN ALPHA-1(I) CHAIN-LIKE"/>
    <property type="match status" value="1"/>
</dbReference>
<name>A0A3P9H2T8_ORYLA</name>
<reference evidence="2 3" key="2">
    <citation type="submission" date="2017-04" db="EMBL/GenBank/DDBJ databases">
        <title>CpG methylation of centromeres and impact of large insertions on vertebrate speciation.</title>
        <authorList>
            <person name="Ichikawa K."/>
            <person name="Yoshimura J."/>
            <person name="Morishita S."/>
        </authorList>
    </citation>
    <scope>NUCLEOTIDE SEQUENCE</scope>
    <source>
        <strain evidence="2 3">HSOK</strain>
    </source>
</reference>
<organism evidence="2 3">
    <name type="scientific">Oryzias latipes</name>
    <name type="common">Japanese rice fish</name>
    <name type="synonym">Japanese killifish</name>
    <dbReference type="NCBI Taxonomy" id="8090"/>
    <lineage>
        <taxon>Eukaryota</taxon>
        <taxon>Metazoa</taxon>
        <taxon>Chordata</taxon>
        <taxon>Craniata</taxon>
        <taxon>Vertebrata</taxon>
        <taxon>Euteleostomi</taxon>
        <taxon>Actinopterygii</taxon>
        <taxon>Neopterygii</taxon>
        <taxon>Teleostei</taxon>
        <taxon>Neoteleostei</taxon>
        <taxon>Acanthomorphata</taxon>
        <taxon>Ovalentaria</taxon>
        <taxon>Atherinomorphae</taxon>
        <taxon>Beloniformes</taxon>
        <taxon>Adrianichthyidae</taxon>
        <taxon>Oryziinae</taxon>
        <taxon>Oryzias</taxon>
    </lineage>
</organism>
<reference evidence="2" key="3">
    <citation type="submission" date="2025-08" db="UniProtKB">
        <authorList>
            <consortium name="Ensembl"/>
        </authorList>
    </citation>
    <scope>IDENTIFICATION</scope>
    <source>
        <strain evidence="2">HSOK</strain>
    </source>
</reference>
<dbReference type="Ensembl" id="ENSORLT00015011488.1">
    <property type="protein sequence ID" value="ENSORLP00015002130.1"/>
    <property type="gene ID" value="ENSORLG00015002763.1"/>
</dbReference>
<protein>
    <submittedName>
        <fullName evidence="2">Uncharacterized protein</fullName>
    </submittedName>
</protein>
<dbReference type="PANTHER" id="PTHR24023">
    <property type="entry name" value="COLLAGEN ALPHA"/>
    <property type="match status" value="1"/>
</dbReference>
<dbReference type="InterPro" id="IPR008160">
    <property type="entry name" value="Collagen"/>
</dbReference>
<evidence type="ECO:0000313" key="2">
    <source>
        <dbReference type="Ensembl" id="ENSORLP00015002130.1"/>
    </source>
</evidence>
<dbReference type="AlphaFoldDB" id="A0A3P9H2T8"/>